<sequence length="251" mass="28094">MDSKERFSSRVEDYVKFRPGYPAEAIDAILEQGGLAPESAVADIGAGTGIFSGLLMERGLRVMAIEPNADMARAAWAAHGPNELFGIMLAPAEDTGLASESLDAIVCAQSFHWFDQQAAKAEFARILRPGKRVFLVWNSRLTSGTPFLERYEALLHEHGTDYARVNHRNISPEQLQAFFREGTMTRRAFPNRQRFDYEGVKGRLLSSSYAPQAGDPRHEPMLAELRRIFDETQQDGTVDFDYETEVFSGEV</sequence>
<reference evidence="5 6" key="1">
    <citation type="submission" date="2017-05" db="EMBL/GenBank/DDBJ databases">
        <title>Functional genome analysis of Paenibacillus pasadenensis strain R16: insights on endophytic life style and antifungal activity.</title>
        <authorList>
            <person name="Passera A."/>
            <person name="Marcolungo L."/>
            <person name="Casati P."/>
            <person name="Brasca M."/>
            <person name="Quaglino F."/>
            <person name="Delledonne M."/>
        </authorList>
    </citation>
    <scope>NUCLEOTIDE SEQUENCE [LARGE SCALE GENOMIC DNA]</scope>
    <source>
        <strain evidence="5 6">R16</strain>
    </source>
</reference>
<dbReference type="PANTHER" id="PTHR44942">
    <property type="entry name" value="METHYLTRANSF_11 DOMAIN-CONTAINING PROTEIN"/>
    <property type="match status" value="1"/>
</dbReference>
<dbReference type="Gene3D" id="3.40.50.150">
    <property type="entry name" value="Vaccinia Virus protein VP39"/>
    <property type="match status" value="1"/>
</dbReference>
<dbReference type="GO" id="GO:0008757">
    <property type="term" value="F:S-adenosylmethionine-dependent methyltransferase activity"/>
    <property type="evidence" value="ECO:0007669"/>
    <property type="project" value="InterPro"/>
</dbReference>
<dbReference type="SUPFAM" id="SSF53335">
    <property type="entry name" value="S-adenosyl-L-methionine-dependent methyltransferases"/>
    <property type="match status" value="1"/>
</dbReference>
<dbReference type="PANTHER" id="PTHR44942:SF4">
    <property type="entry name" value="METHYLTRANSFERASE TYPE 11 DOMAIN-CONTAINING PROTEIN"/>
    <property type="match status" value="1"/>
</dbReference>
<dbReference type="EC" id="2.1.1.-" evidence="5"/>
<evidence type="ECO:0000256" key="1">
    <source>
        <dbReference type="ARBA" id="ARBA00008361"/>
    </source>
</evidence>
<dbReference type="GO" id="GO:0032259">
    <property type="term" value="P:methylation"/>
    <property type="evidence" value="ECO:0007669"/>
    <property type="project" value="UniProtKB-KW"/>
</dbReference>
<dbReference type="Pfam" id="PF08241">
    <property type="entry name" value="Methyltransf_11"/>
    <property type="match status" value="1"/>
</dbReference>
<comment type="caution">
    <text evidence="5">The sequence shown here is derived from an EMBL/GenBank/DDBJ whole genome shotgun (WGS) entry which is preliminary data.</text>
</comment>
<evidence type="ECO:0000256" key="2">
    <source>
        <dbReference type="ARBA" id="ARBA00022603"/>
    </source>
</evidence>
<comment type="similarity">
    <text evidence="1">Belongs to the methyltransferase superfamily.</text>
</comment>
<accession>A0A2N5N279</accession>
<gene>
    <name evidence="5" type="ORF">B8V81_2857</name>
</gene>
<name>A0A2N5N279_9BACL</name>
<dbReference type="AlphaFoldDB" id="A0A2N5N279"/>
<organism evidence="5 6">
    <name type="scientific">Paenibacillus pasadenensis</name>
    <dbReference type="NCBI Taxonomy" id="217090"/>
    <lineage>
        <taxon>Bacteria</taxon>
        <taxon>Bacillati</taxon>
        <taxon>Bacillota</taxon>
        <taxon>Bacilli</taxon>
        <taxon>Bacillales</taxon>
        <taxon>Paenibacillaceae</taxon>
        <taxon>Paenibacillus</taxon>
    </lineage>
</organism>
<evidence type="ECO:0000259" key="4">
    <source>
        <dbReference type="Pfam" id="PF08241"/>
    </source>
</evidence>
<protein>
    <submittedName>
        <fullName evidence="5">Methyltransferase</fullName>
        <ecNumber evidence="5">2.1.1.-</ecNumber>
    </submittedName>
</protein>
<keyword evidence="2 5" id="KW-0489">Methyltransferase</keyword>
<keyword evidence="3 5" id="KW-0808">Transferase</keyword>
<evidence type="ECO:0000313" key="5">
    <source>
        <dbReference type="EMBL" id="PLT44426.1"/>
    </source>
</evidence>
<dbReference type="CDD" id="cd02440">
    <property type="entry name" value="AdoMet_MTases"/>
    <property type="match status" value="1"/>
</dbReference>
<evidence type="ECO:0000313" key="6">
    <source>
        <dbReference type="Proteomes" id="UP000234789"/>
    </source>
</evidence>
<proteinExistence type="inferred from homology"/>
<dbReference type="RefSeq" id="WP_028600305.1">
    <property type="nucleotide sequence ID" value="NZ_BIMM01000139.1"/>
</dbReference>
<evidence type="ECO:0000256" key="3">
    <source>
        <dbReference type="ARBA" id="ARBA00022679"/>
    </source>
</evidence>
<dbReference type="EMBL" id="NFEZ01000004">
    <property type="protein sequence ID" value="PLT44426.1"/>
    <property type="molecule type" value="Genomic_DNA"/>
</dbReference>
<dbReference type="InterPro" id="IPR013216">
    <property type="entry name" value="Methyltransf_11"/>
</dbReference>
<keyword evidence="6" id="KW-1185">Reference proteome</keyword>
<dbReference type="InterPro" id="IPR029063">
    <property type="entry name" value="SAM-dependent_MTases_sf"/>
</dbReference>
<feature type="domain" description="Methyltransferase type 11" evidence="4">
    <location>
        <begin position="43"/>
        <end position="134"/>
    </location>
</feature>
<dbReference type="InterPro" id="IPR051052">
    <property type="entry name" value="Diverse_substrate_MTase"/>
</dbReference>
<dbReference type="Proteomes" id="UP000234789">
    <property type="component" value="Unassembled WGS sequence"/>
</dbReference>